<dbReference type="AlphaFoldDB" id="A0A7C2C2F9"/>
<dbReference type="GO" id="GO:0009295">
    <property type="term" value="C:nucleoid"/>
    <property type="evidence" value="ECO:0007669"/>
    <property type="project" value="TreeGrafter"/>
</dbReference>
<keyword evidence="2" id="KW-0234">DNA repair</keyword>
<dbReference type="Pfam" id="PF00436">
    <property type="entry name" value="SSB"/>
    <property type="match status" value="2"/>
</dbReference>
<dbReference type="InterPro" id="IPR000424">
    <property type="entry name" value="Primosome_PriB/ssb"/>
</dbReference>
<feature type="compositionally biased region" description="Acidic residues" evidence="4">
    <location>
        <begin position="272"/>
        <end position="287"/>
    </location>
</feature>
<name>A0A7C2C2F9_9DEIN</name>
<feature type="short sequence motif" description="Important for interaction with partner proteins" evidence="2">
    <location>
        <begin position="282"/>
        <end position="287"/>
    </location>
</feature>
<keyword evidence="2" id="KW-0235">DNA replication</keyword>
<comment type="caution">
    <text evidence="2">Lacks conserved residue(s) required for the propagation of feature annotation.</text>
</comment>
<dbReference type="GO" id="GO:0003697">
    <property type="term" value="F:single-stranded DNA binding"/>
    <property type="evidence" value="ECO:0007669"/>
    <property type="project" value="UniProtKB-UniRule"/>
</dbReference>
<dbReference type="HAMAP" id="MF_00984">
    <property type="entry name" value="SSB"/>
    <property type="match status" value="2"/>
</dbReference>
<dbReference type="PROSITE" id="PS50935">
    <property type="entry name" value="SSB"/>
    <property type="match status" value="2"/>
</dbReference>
<dbReference type="InterPro" id="IPR012340">
    <property type="entry name" value="NA-bd_OB-fold"/>
</dbReference>
<dbReference type="GO" id="GO:0006260">
    <property type="term" value="P:DNA replication"/>
    <property type="evidence" value="ECO:0007669"/>
    <property type="project" value="UniProtKB-UniRule"/>
</dbReference>
<keyword evidence="2" id="KW-0227">DNA damage</keyword>
<dbReference type="GO" id="GO:0006281">
    <property type="term" value="P:DNA repair"/>
    <property type="evidence" value="ECO:0007669"/>
    <property type="project" value="UniProtKB-UniRule"/>
</dbReference>
<comment type="function">
    <text evidence="2">Plays an important role in DNA replication, recombination and repair. Binds to ssDNA and to an array of partner proteins to recruit them to their sites of action during DNA metabolism.</text>
</comment>
<feature type="region of interest" description="Disordered" evidence="4">
    <location>
        <begin position="161"/>
        <end position="182"/>
    </location>
</feature>
<evidence type="ECO:0000256" key="1">
    <source>
        <dbReference type="ARBA" id="ARBA00023125"/>
    </source>
</evidence>
<dbReference type="NCBIfam" id="TIGR00621">
    <property type="entry name" value="ssb"/>
    <property type="match status" value="2"/>
</dbReference>
<dbReference type="Gene3D" id="2.40.50.140">
    <property type="entry name" value="Nucleic acid-binding proteins"/>
    <property type="match status" value="2"/>
</dbReference>
<keyword evidence="2" id="KW-0233">DNA recombination</keyword>
<reference evidence="5" key="1">
    <citation type="journal article" date="2020" name="mSystems">
        <title>Genome- and Community-Level Interaction Insights into Carbon Utilization and Element Cycling Functions of Hydrothermarchaeota in Hydrothermal Sediment.</title>
        <authorList>
            <person name="Zhou Z."/>
            <person name="Liu Y."/>
            <person name="Xu W."/>
            <person name="Pan J."/>
            <person name="Luo Z.H."/>
            <person name="Li M."/>
        </authorList>
    </citation>
    <scope>NUCLEOTIDE SEQUENCE [LARGE SCALE GENOMIC DNA]</scope>
    <source>
        <strain evidence="5">SpSt-246</strain>
    </source>
</reference>
<dbReference type="InterPro" id="IPR011344">
    <property type="entry name" value="ssDNA-bd"/>
</dbReference>
<dbReference type="GO" id="GO:0006310">
    <property type="term" value="P:DNA recombination"/>
    <property type="evidence" value="ECO:0007669"/>
    <property type="project" value="UniProtKB-UniRule"/>
</dbReference>
<dbReference type="PANTHER" id="PTHR10302">
    <property type="entry name" value="SINGLE-STRANDED DNA-BINDING PROTEIN"/>
    <property type="match status" value="1"/>
</dbReference>
<evidence type="ECO:0000313" key="5">
    <source>
        <dbReference type="EMBL" id="HEH82394.1"/>
    </source>
</evidence>
<organism evidence="5">
    <name type="scientific">Thermus islandicus</name>
    <dbReference type="NCBI Taxonomy" id="540988"/>
    <lineage>
        <taxon>Bacteria</taxon>
        <taxon>Thermotogati</taxon>
        <taxon>Deinococcota</taxon>
        <taxon>Deinococci</taxon>
        <taxon>Thermales</taxon>
        <taxon>Thermaceae</taxon>
        <taxon>Thermus</taxon>
    </lineage>
</organism>
<keyword evidence="1 2" id="KW-0238">DNA-binding</keyword>
<evidence type="ECO:0000256" key="2">
    <source>
        <dbReference type="HAMAP-Rule" id="MF_00984"/>
    </source>
</evidence>
<dbReference type="PANTHER" id="PTHR10302:SF27">
    <property type="entry name" value="SINGLE-STRANDED DNA-BINDING PROTEIN"/>
    <property type="match status" value="1"/>
</dbReference>
<dbReference type="SUPFAM" id="SSF50249">
    <property type="entry name" value="Nucleic acid-binding proteins"/>
    <property type="match status" value="2"/>
</dbReference>
<feature type="region of interest" description="Disordered" evidence="4">
    <location>
        <begin position="243"/>
        <end position="287"/>
    </location>
</feature>
<evidence type="ECO:0000256" key="4">
    <source>
        <dbReference type="SAM" id="MobiDB-lite"/>
    </source>
</evidence>
<sequence length="287" mass="32019">MARGLNQVFLIGTLTARPDMRYTAGGVAILELNLAGQDVVTDGTGQEREVAWYHRVRLLGRQAEMWGDVLEKGTPLFVEGRLEYRQWEREGEKRSELVIRADFIDPLEGRGRETQEDARGQPRLRRALNQVILMGNLTRDPDLRYTPQGTAVVRLGLAVNERRSSPASRSEPRAVPLGEGGPKAERTHFVEVQAWRELAEWAGELKKGDGLLVIGRLVNDSWTAQDGTRRYTTRVELSRLERLARGTGQSTGGNSSQMASTAKGRAGKVDIEEGLEDDFPPEEDLPF</sequence>
<dbReference type="EMBL" id="DSKL01000211">
    <property type="protein sequence ID" value="HEH82394.1"/>
    <property type="molecule type" value="Genomic_DNA"/>
</dbReference>
<dbReference type="CDD" id="cd04496">
    <property type="entry name" value="SSB_OBF"/>
    <property type="match status" value="2"/>
</dbReference>
<evidence type="ECO:0000256" key="3">
    <source>
        <dbReference type="RuleBase" id="RU000524"/>
    </source>
</evidence>
<protein>
    <recommendedName>
        <fullName evidence="2 3">Single-stranded DNA-binding protein</fullName>
        <shortName evidence="2">SSB</shortName>
    </recommendedName>
</protein>
<accession>A0A7C2C2F9</accession>
<gene>
    <name evidence="5" type="ORF">ENP73_05270</name>
</gene>
<comment type="caution">
    <text evidence="5">The sequence shown here is derived from an EMBL/GenBank/DDBJ whole genome shotgun (WGS) entry which is preliminary data.</text>
</comment>
<proteinExistence type="inferred from homology"/>
<feature type="compositionally biased region" description="Low complexity" evidence="4">
    <location>
        <begin position="246"/>
        <end position="257"/>
    </location>
</feature>